<keyword evidence="2" id="KW-1185">Reference proteome</keyword>
<accession>A0AA40KEA6</accession>
<evidence type="ECO:0000313" key="1">
    <source>
        <dbReference type="EMBL" id="KAK1116907.1"/>
    </source>
</evidence>
<evidence type="ECO:0000313" key="2">
    <source>
        <dbReference type="Proteomes" id="UP001177670"/>
    </source>
</evidence>
<comment type="caution">
    <text evidence="1">The sequence shown here is derived from an EMBL/GenBank/DDBJ whole genome shotgun (WGS) entry which is preliminary data.</text>
</comment>
<gene>
    <name evidence="1" type="ORF">K0M31_017984</name>
</gene>
<proteinExistence type="predicted"/>
<dbReference type="Proteomes" id="UP001177670">
    <property type="component" value="Unassembled WGS sequence"/>
</dbReference>
<sequence>MCLNMSMQFLQVKESLLPKWRSSSNSKDSSSLEGYAACKDEICQAVSYCLVTGIRQSIASNMGGRHEQMSEPRSNETTPCPVRTQTARKLPGTQIGPVQASISPVFNFDSFQLSPAVYARAHTPPENLLCPAAKATSKNICVRPVATDL</sequence>
<dbReference type="EMBL" id="JAHYIQ010000060">
    <property type="protein sequence ID" value="KAK1116907.1"/>
    <property type="molecule type" value="Genomic_DNA"/>
</dbReference>
<organism evidence="1 2">
    <name type="scientific">Melipona bicolor</name>
    <dbReference type="NCBI Taxonomy" id="60889"/>
    <lineage>
        <taxon>Eukaryota</taxon>
        <taxon>Metazoa</taxon>
        <taxon>Ecdysozoa</taxon>
        <taxon>Arthropoda</taxon>
        <taxon>Hexapoda</taxon>
        <taxon>Insecta</taxon>
        <taxon>Pterygota</taxon>
        <taxon>Neoptera</taxon>
        <taxon>Endopterygota</taxon>
        <taxon>Hymenoptera</taxon>
        <taxon>Apocrita</taxon>
        <taxon>Aculeata</taxon>
        <taxon>Apoidea</taxon>
        <taxon>Anthophila</taxon>
        <taxon>Apidae</taxon>
        <taxon>Melipona</taxon>
    </lineage>
</organism>
<protein>
    <submittedName>
        <fullName evidence="1">Uncharacterized protein</fullName>
    </submittedName>
</protein>
<reference evidence="1" key="1">
    <citation type="submission" date="2021-10" db="EMBL/GenBank/DDBJ databases">
        <title>Melipona bicolor Genome sequencing and assembly.</title>
        <authorList>
            <person name="Araujo N.S."/>
            <person name="Arias M.C."/>
        </authorList>
    </citation>
    <scope>NUCLEOTIDE SEQUENCE</scope>
    <source>
        <strain evidence="1">USP_2M_L1-L4_2017</strain>
        <tissue evidence="1">Whole body</tissue>
    </source>
</reference>
<dbReference type="AlphaFoldDB" id="A0AA40KEA6"/>
<name>A0AA40KEA6_9HYME</name>